<proteinExistence type="predicted"/>
<dbReference type="EMBL" id="KN847041">
    <property type="protein sequence ID" value="KIW32889.1"/>
    <property type="molecule type" value="Genomic_DNA"/>
</dbReference>
<dbReference type="InterPro" id="IPR043047">
    <property type="entry name" value="Hri1_N_sf"/>
</dbReference>
<dbReference type="GeneID" id="27343596"/>
<dbReference type="Proteomes" id="UP000054466">
    <property type="component" value="Unassembled WGS sequence"/>
</dbReference>
<evidence type="ECO:0000256" key="1">
    <source>
        <dbReference type="SAM" id="MobiDB-lite"/>
    </source>
</evidence>
<dbReference type="OrthoDB" id="4045395at2759"/>
<organism evidence="2 3">
    <name type="scientific">Cladophialophora immunda</name>
    <dbReference type="NCBI Taxonomy" id="569365"/>
    <lineage>
        <taxon>Eukaryota</taxon>
        <taxon>Fungi</taxon>
        <taxon>Dikarya</taxon>
        <taxon>Ascomycota</taxon>
        <taxon>Pezizomycotina</taxon>
        <taxon>Eurotiomycetes</taxon>
        <taxon>Chaetothyriomycetidae</taxon>
        <taxon>Chaetothyriales</taxon>
        <taxon>Herpotrichiellaceae</taxon>
        <taxon>Cladophialophora</taxon>
    </lineage>
</organism>
<dbReference type="Pfam" id="PF16815">
    <property type="entry name" value="HRI1"/>
    <property type="match status" value="1"/>
</dbReference>
<reference evidence="2 3" key="1">
    <citation type="submission" date="2015-01" db="EMBL/GenBank/DDBJ databases">
        <title>The Genome Sequence of Cladophialophora immunda CBS83496.</title>
        <authorList>
            <consortium name="The Broad Institute Genomics Platform"/>
            <person name="Cuomo C."/>
            <person name="de Hoog S."/>
            <person name="Gorbushina A."/>
            <person name="Stielow B."/>
            <person name="Teixiera M."/>
            <person name="Abouelleil A."/>
            <person name="Chapman S.B."/>
            <person name="Priest M."/>
            <person name="Young S.K."/>
            <person name="Wortman J."/>
            <person name="Nusbaum C."/>
            <person name="Birren B."/>
        </authorList>
    </citation>
    <scope>NUCLEOTIDE SEQUENCE [LARGE SCALE GENOMIC DNA]</scope>
    <source>
        <strain evidence="2 3">CBS 83496</strain>
    </source>
</reference>
<dbReference type="RefSeq" id="XP_016253105.1">
    <property type="nucleotide sequence ID" value="XM_016391203.1"/>
</dbReference>
<sequence length="315" mass="34598">MEIYGMLGEKLGTIGKPEKKAEDGAAEARLPQWKKDLLQKPSISVRKGIAWGYTPPYEDTDTLVLTSPQSSFVDIRFPVKQQLSKPIASDPSFWAFAGTSHMTFAPFAGDTITMPYSAHCVWKHDIDSKGPGITDEGDLFLLPNGDCMEVGMMQNPQTGKVEMYKEYWTGPPTGVTPTIRTPCVVAKTQAPSDGQKAQDALRDESGVIVRVGNYCQGIMRQRTAEQGRPEGADAILVERWTRSLVETEQRSTAAGTSDGPSDAAGWVQDWRSNTPCDNGVFMPCMWTCDGNRQLGDEIVVKGVTWRVVELVTEEA</sequence>
<dbReference type="InterPro" id="IPR031818">
    <property type="entry name" value="Hri1"/>
</dbReference>
<keyword evidence="3" id="KW-1185">Reference proteome</keyword>
<accession>A0A0D2DB11</accession>
<feature type="compositionally biased region" description="Polar residues" evidence="1">
    <location>
        <begin position="250"/>
        <end position="259"/>
    </location>
</feature>
<name>A0A0D2DB11_9EURO</name>
<gene>
    <name evidence="2" type="ORF">PV07_04402</name>
</gene>
<evidence type="ECO:0000313" key="2">
    <source>
        <dbReference type="EMBL" id="KIW32889.1"/>
    </source>
</evidence>
<dbReference type="AlphaFoldDB" id="A0A0D2DB11"/>
<protein>
    <recommendedName>
        <fullName evidence="4">Protein HRI1</fullName>
    </recommendedName>
</protein>
<feature type="region of interest" description="Disordered" evidence="1">
    <location>
        <begin position="247"/>
        <end position="269"/>
    </location>
</feature>
<dbReference type="Gene3D" id="2.40.128.320">
    <property type="entry name" value="Protein HRI1, N-terminal domain"/>
    <property type="match status" value="1"/>
</dbReference>
<evidence type="ECO:0008006" key="4">
    <source>
        <dbReference type="Google" id="ProtNLM"/>
    </source>
</evidence>
<dbReference type="VEuPathDB" id="FungiDB:PV07_04402"/>
<dbReference type="STRING" id="569365.A0A0D2DB11"/>
<evidence type="ECO:0000313" key="3">
    <source>
        <dbReference type="Proteomes" id="UP000054466"/>
    </source>
</evidence>
<dbReference type="HOGENOM" id="CLU_060351_1_0_1"/>